<evidence type="ECO:0000256" key="5">
    <source>
        <dbReference type="ARBA" id="ARBA00023277"/>
    </source>
</evidence>
<evidence type="ECO:0000256" key="3">
    <source>
        <dbReference type="ARBA" id="ARBA00022723"/>
    </source>
</evidence>
<dbReference type="SFLD" id="SFLDG01135">
    <property type="entry name" value="C1.5.6:_HAD__Beta-PGM__Phospha"/>
    <property type="match status" value="1"/>
</dbReference>
<sequence length="224" mass="25410">MIQTVIFDMDGVIVDTEPVHRYAYFKQFDELNIPVTEEMYTSFTGFSTRNTFQKLKEVFVIEQEVEDLIQRKRTIFNDAFDSKADLELLEGVENLIKELYQNGMQLILASSASKVTIERVFSRFKLHEYFTHVVSGEDFPKSKPHPAIFEHAASLSIAPKENCIVIEDSTNGIKAAKAAGIFCVGYNSIHSEAQDLSEADVVINHFNELGFNTVTNIDSKLRNN</sequence>
<dbReference type="GO" id="GO:0046872">
    <property type="term" value="F:metal ion binding"/>
    <property type="evidence" value="ECO:0007669"/>
    <property type="project" value="UniProtKB-KW"/>
</dbReference>
<evidence type="ECO:0000256" key="2">
    <source>
        <dbReference type="ARBA" id="ARBA00006171"/>
    </source>
</evidence>
<reference evidence="6 7" key="1">
    <citation type="submission" date="2019-01" db="EMBL/GenBank/DDBJ databases">
        <title>Flavobacterium sp. nov. isolated from arctic soil.</title>
        <authorList>
            <person name="Kim D.-U."/>
        </authorList>
    </citation>
    <scope>NUCLEOTIDE SEQUENCE [LARGE SCALE GENOMIC DNA]</scope>
    <source>
        <strain evidence="6 7">Kopri-42</strain>
    </source>
</reference>
<dbReference type="InterPro" id="IPR023214">
    <property type="entry name" value="HAD_sf"/>
</dbReference>
<proteinExistence type="inferred from homology"/>
<dbReference type="SFLD" id="SFLDS00003">
    <property type="entry name" value="Haloacid_Dehalogenase"/>
    <property type="match status" value="1"/>
</dbReference>
<gene>
    <name evidence="6" type="ORF">DR871_006755</name>
</gene>
<evidence type="ECO:0000256" key="4">
    <source>
        <dbReference type="ARBA" id="ARBA00022842"/>
    </source>
</evidence>
<keyword evidence="5" id="KW-0119">Carbohydrate metabolism</keyword>
<comment type="similarity">
    <text evidence="2">Belongs to the HAD-like hydrolase superfamily. CbbY/CbbZ/Gph/YieH family.</text>
</comment>
<dbReference type="InterPro" id="IPR041492">
    <property type="entry name" value="HAD_2"/>
</dbReference>
<dbReference type="NCBIfam" id="TIGR01509">
    <property type="entry name" value="HAD-SF-IA-v3"/>
    <property type="match status" value="1"/>
</dbReference>
<dbReference type="NCBIfam" id="TIGR01549">
    <property type="entry name" value="HAD-SF-IA-v1"/>
    <property type="match status" value="1"/>
</dbReference>
<dbReference type="InterPro" id="IPR023198">
    <property type="entry name" value="PGP-like_dom2"/>
</dbReference>
<dbReference type="AlphaFoldDB" id="A0A482TI88"/>
<keyword evidence="4" id="KW-0460">Magnesium</keyword>
<comment type="caution">
    <text evidence="6">The sequence shown here is derived from an EMBL/GenBank/DDBJ whole genome shotgun (WGS) entry which is preliminary data.</text>
</comment>
<dbReference type="RefSeq" id="WP_113665979.1">
    <property type="nucleotide sequence ID" value="NZ_QNVY02000002.1"/>
</dbReference>
<name>A0A482TI88_9FLAO</name>
<dbReference type="InterPro" id="IPR051600">
    <property type="entry name" value="Beta-PGM-like"/>
</dbReference>
<dbReference type="EMBL" id="QNVY02000002">
    <property type="protein sequence ID" value="RYJ51941.1"/>
    <property type="molecule type" value="Genomic_DNA"/>
</dbReference>
<dbReference type="InterPro" id="IPR006439">
    <property type="entry name" value="HAD-SF_hydro_IA"/>
</dbReference>
<dbReference type="OrthoDB" id="9797743at2"/>
<protein>
    <submittedName>
        <fullName evidence="6">HAD family hydrolase</fullName>
    </submittedName>
</protein>
<dbReference type="Gene3D" id="3.40.50.1000">
    <property type="entry name" value="HAD superfamily/HAD-like"/>
    <property type="match status" value="1"/>
</dbReference>
<dbReference type="PANTHER" id="PTHR46193:SF18">
    <property type="entry name" value="HEXITOL PHOSPHATASE B"/>
    <property type="match status" value="1"/>
</dbReference>
<keyword evidence="6" id="KW-0378">Hydrolase</keyword>
<dbReference type="Gene3D" id="1.10.150.240">
    <property type="entry name" value="Putative phosphatase, domain 2"/>
    <property type="match status" value="1"/>
</dbReference>
<evidence type="ECO:0000313" key="6">
    <source>
        <dbReference type="EMBL" id="RYJ51941.1"/>
    </source>
</evidence>
<dbReference type="PANTHER" id="PTHR46193">
    <property type="entry name" value="6-PHOSPHOGLUCONATE PHOSPHATASE"/>
    <property type="match status" value="1"/>
</dbReference>
<dbReference type="GO" id="GO:0016787">
    <property type="term" value="F:hydrolase activity"/>
    <property type="evidence" value="ECO:0007669"/>
    <property type="project" value="UniProtKB-KW"/>
</dbReference>
<dbReference type="Proteomes" id="UP000253235">
    <property type="component" value="Unassembled WGS sequence"/>
</dbReference>
<keyword evidence="7" id="KW-1185">Reference proteome</keyword>
<evidence type="ECO:0000256" key="1">
    <source>
        <dbReference type="ARBA" id="ARBA00001946"/>
    </source>
</evidence>
<dbReference type="SUPFAM" id="SSF56784">
    <property type="entry name" value="HAD-like"/>
    <property type="match status" value="1"/>
</dbReference>
<organism evidence="6 7">
    <name type="scientific">Flavobacterium petrolei</name>
    <dbReference type="NCBI Taxonomy" id="2259594"/>
    <lineage>
        <taxon>Bacteria</taxon>
        <taxon>Pseudomonadati</taxon>
        <taxon>Bacteroidota</taxon>
        <taxon>Flavobacteriia</taxon>
        <taxon>Flavobacteriales</taxon>
        <taxon>Flavobacteriaceae</taxon>
        <taxon>Flavobacterium</taxon>
    </lineage>
</organism>
<dbReference type="Pfam" id="PF13419">
    <property type="entry name" value="HAD_2"/>
    <property type="match status" value="1"/>
</dbReference>
<comment type="cofactor">
    <cofactor evidence="1">
        <name>Mg(2+)</name>
        <dbReference type="ChEBI" id="CHEBI:18420"/>
    </cofactor>
</comment>
<dbReference type="SFLD" id="SFLDG01129">
    <property type="entry name" value="C1.5:_HAD__Beta-PGM__Phosphata"/>
    <property type="match status" value="1"/>
</dbReference>
<dbReference type="CDD" id="cd16423">
    <property type="entry name" value="HAD_BPGM-like"/>
    <property type="match status" value="1"/>
</dbReference>
<accession>A0A482TI88</accession>
<keyword evidence="3" id="KW-0479">Metal-binding</keyword>
<dbReference type="InterPro" id="IPR036412">
    <property type="entry name" value="HAD-like_sf"/>
</dbReference>
<evidence type="ECO:0000313" key="7">
    <source>
        <dbReference type="Proteomes" id="UP000253235"/>
    </source>
</evidence>